<evidence type="ECO:0000313" key="2">
    <source>
        <dbReference type="Proteomes" id="UP000557872"/>
    </source>
</evidence>
<proteinExistence type="predicted"/>
<evidence type="ECO:0000313" key="1">
    <source>
        <dbReference type="EMBL" id="NWK56327.1"/>
    </source>
</evidence>
<organism evidence="1 2">
    <name type="scientific">Oceaniferula marina</name>
    <dbReference type="NCBI Taxonomy" id="2748318"/>
    <lineage>
        <taxon>Bacteria</taxon>
        <taxon>Pseudomonadati</taxon>
        <taxon>Verrucomicrobiota</taxon>
        <taxon>Verrucomicrobiia</taxon>
        <taxon>Verrucomicrobiales</taxon>
        <taxon>Verrucomicrobiaceae</taxon>
        <taxon>Oceaniferula</taxon>
    </lineage>
</organism>
<comment type="caution">
    <text evidence="1">The sequence shown here is derived from an EMBL/GenBank/DDBJ whole genome shotgun (WGS) entry which is preliminary data.</text>
</comment>
<dbReference type="EMBL" id="JACBAZ010000004">
    <property type="protein sequence ID" value="NWK56327.1"/>
    <property type="molecule type" value="Genomic_DNA"/>
</dbReference>
<dbReference type="RefSeq" id="WP_178933111.1">
    <property type="nucleotide sequence ID" value="NZ_JACBAZ010000004.1"/>
</dbReference>
<sequence>MLMLPAPVKVGFLLIGGLFFTAKVEVHEQPVAIEVQGELLEVAPEDEAEEPGNEE</sequence>
<name>A0A851GMR2_9BACT</name>
<accession>A0A851GMR2</accession>
<dbReference type="AlphaFoldDB" id="A0A851GMR2"/>
<keyword evidence="2" id="KW-1185">Reference proteome</keyword>
<dbReference type="Proteomes" id="UP000557872">
    <property type="component" value="Unassembled WGS sequence"/>
</dbReference>
<reference evidence="1 2" key="1">
    <citation type="submission" date="2020-07" db="EMBL/GenBank/DDBJ databases">
        <title>Roseicoccus Jingziensis gen. nov., sp. nov., isolated from coastal seawater.</title>
        <authorList>
            <person name="Feng X."/>
        </authorList>
    </citation>
    <scope>NUCLEOTIDE SEQUENCE [LARGE SCALE GENOMIC DNA]</scope>
    <source>
        <strain evidence="1 2">N1E253</strain>
    </source>
</reference>
<gene>
    <name evidence="1" type="ORF">HW115_11950</name>
</gene>
<protein>
    <submittedName>
        <fullName evidence="1">Uncharacterized protein</fullName>
    </submittedName>
</protein>